<sequence>MDHVIGTSTSRRMRKVYAQFFGSVLPALLFSPLLGSSLPQLPPSSPLLCGSLLPTCLRACPARELVFFLSWPAFRGRFHQMLQTEFLFNSLEPMYQIHELKSSFLSRRRRWKCQ</sequence>
<proteinExistence type="predicted"/>
<protein>
    <submittedName>
        <fullName evidence="1">Uncharacterized protein</fullName>
    </submittedName>
</protein>
<reference evidence="1" key="1">
    <citation type="submission" date="2014-09" db="EMBL/GenBank/DDBJ databases">
        <authorList>
            <person name="Magalhaes I.L.F."/>
            <person name="Oliveira U."/>
            <person name="Santos F.R."/>
            <person name="Vidigal T.H.D.A."/>
            <person name="Brescovit A.D."/>
            <person name="Santos A.J."/>
        </authorList>
    </citation>
    <scope>NUCLEOTIDE SEQUENCE</scope>
    <source>
        <tissue evidence="1">Shoot tissue taken approximately 20 cm above the soil surface</tissue>
    </source>
</reference>
<name>A0A0A9CYD7_ARUDO</name>
<reference evidence="1" key="2">
    <citation type="journal article" date="2015" name="Data Brief">
        <title>Shoot transcriptome of the giant reed, Arundo donax.</title>
        <authorList>
            <person name="Barrero R.A."/>
            <person name="Guerrero F.D."/>
            <person name="Moolhuijzen P."/>
            <person name="Goolsby J.A."/>
            <person name="Tidwell J."/>
            <person name="Bellgard S.E."/>
            <person name="Bellgard M.I."/>
        </authorList>
    </citation>
    <scope>NUCLEOTIDE SEQUENCE</scope>
    <source>
        <tissue evidence="1">Shoot tissue taken approximately 20 cm above the soil surface</tissue>
    </source>
</reference>
<evidence type="ECO:0000313" key="1">
    <source>
        <dbReference type="EMBL" id="JAD78415.1"/>
    </source>
</evidence>
<accession>A0A0A9CYD7</accession>
<organism evidence="1">
    <name type="scientific">Arundo donax</name>
    <name type="common">Giant reed</name>
    <name type="synonym">Donax arundinaceus</name>
    <dbReference type="NCBI Taxonomy" id="35708"/>
    <lineage>
        <taxon>Eukaryota</taxon>
        <taxon>Viridiplantae</taxon>
        <taxon>Streptophyta</taxon>
        <taxon>Embryophyta</taxon>
        <taxon>Tracheophyta</taxon>
        <taxon>Spermatophyta</taxon>
        <taxon>Magnoliopsida</taxon>
        <taxon>Liliopsida</taxon>
        <taxon>Poales</taxon>
        <taxon>Poaceae</taxon>
        <taxon>PACMAD clade</taxon>
        <taxon>Arundinoideae</taxon>
        <taxon>Arundineae</taxon>
        <taxon>Arundo</taxon>
    </lineage>
</organism>
<dbReference type="EMBL" id="GBRH01219480">
    <property type="protein sequence ID" value="JAD78415.1"/>
    <property type="molecule type" value="Transcribed_RNA"/>
</dbReference>
<dbReference type="AlphaFoldDB" id="A0A0A9CYD7"/>